<accession>A0AA41YW86</accession>
<evidence type="ECO:0000313" key="5">
    <source>
        <dbReference type="Proteomes" id="UP001165667"/>
    </source>
</evidence>
<dbReference type="AlphaFoldDB" id="A0AA41YW86"/>
<evidence type="ECO:0000313" key="4">
    <source>
        <dbReference type="EMBL" id="MCW6508128.1"/>
    </source>
</evidence>
<dbReference type="GO" id="GO:0006777">
    <property type="term" value="P:Mo-molybdopterin cofactor biosynthetic process"/>
    <property type="evidence" value="ECO:0007669"/>
    <property type="project" value="UniProtKB-UniRule"/>
</dbReference>
<dbReference type="InterPro" id="IPR016193">
    <property type="entry name" value="Cytidine_deaminase-like"/>
</dbReference>
<dbReference type="EMBL" id="JAMOIM010000004">
    <property type="protein sequence ID" value="MCW6508128.1"/>
    <property type="molecule type" value="Genomic_DNA"/>
</dbReference>
<dbReference type="GO" id="GO:0016783">
    <property type="term" value="F:sulfurtransferase activity"/>
    <property type="evidence" value="ECO:0007669"/>
    <property type="project" value="InterPro"/>
</dbReference>
<organism evidence="4 5">
    <name type="scientific">Lichenifustis flavocetrariae</name>
    <dbReference type="NCBI Taxonomy" id="2949735"/>
    <lineage>
        <taxon>Bacteria</taxon>
        <taxon>Pseudomonadati</taxon>
        <taxon>Pseudomonadota</taxon>
        <taxon>Alphaproteobacteria</taxon>
        <taxon>Hyphomicrobiales</taxon>
        <taxon>Lichenihabitantaceae</taxon>
        <taxon>Lichenifustis</taxon>
    </lineage>
</organism>
<comment type="similarity">
    <text evidence="3">Belongs to the FdhD family.</text>
</comment>
<dbReference type="RefSeq" id="WP_282584472.1">
    <property type="nucleotide sequence ID" value="NZ_JAMOIM010000004.1"/>
</dbReference>
<dbReference type="Gene3D" id="3.10.20.10">
    <property type="match status" value="1"/>
</dbReference>
<comment type="function">
    <text evidence="3">Required for formate dehydrogenase (FDH) activity. Acts as a sulfur carrier protein that transfers sulfur from IscS to the molybdenum cofactor prior to its insertion into FDH.</text>
</comment>
<evidence type="ECO:0000256" key="3">
    <source>
        <dbReference type="HAMAP-Rule" id="MF_00187"/>
    </source>
</evidence>
<dbReference type="PANTHER" id="PTHR30592">
    <property type="entry name" value="FORMATE DEHYDROGENASE"/>
    <property type="match status" value="1"/>
</dbReference>
<proteinExistence type="inferred from homology"/>
<keyword evidence="5" id="KW-1185">Reference proteome</keyword>
<protein>
    <recommendedName>
        <fullName evidence="3">Sulfur carrier protein FdhD</fullName>
    </recommendedName>
</protein>
<dbReference type="SUPFAM" id="SSF53927">
    <property type="entry name" value="Cytidine deaminase-like"/>
    <property type="match status" value="1"/>
</dbReference>
<dbReference type="HAMAP" id="MF_00187">
    <property type="entry name" value="FdhD"/>
    <property type="match status" value="1"/>
</dbReference>
<reference evidence="4" key="1">
    <citation type="submission" date="2022-05" db="EMBL/GenBank/DDBJ databases">
        <authorList>
            <person name="Pankratov T."/>
        </authorList>
    </citation>
    <scope>NUCLEOTIDE SEQUENCE</scope>
    <source>
        <strain evidence="4">BP6-180914</strain>
    </source>
</reference>
<comment type="caution">
    <text evidence="3">Lacks conserved residue(s) required for the propagation of feature annotation.</text>
</comment>
<dbReference type="PIRSF" id="PIRSF015626">
    <property type="entry name" value="FdhD"/>
    <property type="match status" value="1"/>
</dbReference>
<comment type="subcellular location">
    <subcellularLocation>
        <location evidence="3">Cytoplasm</location>
    </subcellularLocation>
</comment>
<keyword evidence="1 3" id="KW-0963">Cytoplasm</keyword>
<feature type="active site" description="Cysteine persulfide intermediate" evidence="3">
    <location>
        <position position="121"/>
    </location>
</feature>
<dbReference type="PANTHER" id="PTHR30592:SF1">
    <property type="entry name" value="SULFUR CARRIER PROTEIN FDHD"/>
    <property type="match status" value="1"/>
</dbReference>
<keyword evidence="2 3" id="KW-0501">Molybdenum cofactor biosynthesis</keyword>
<gene>
    <name evidence="3 4" type="primary">fdhD</name>
    <name evidence="4" type="ORF">M8523_08840</name>
</gene>
<dbReference type="InterPro" id="IPR003786">
    <property type="entry name" value="FdhD"/>
</dbReference>
<dbReference type="Pfam" id="PF02634">
    <property type="entry name" value="FdhD-NarQ"/>
    <property type="match status" value="1"/>
</dbReference>
<name>A0AA41YW86_9HYPH</name>
<dbReference type="GO" id="GO:0097163">
    <property type="term" value="F:sulfur carrier activity"/>
    <property type="evidence" value="ECO:0007669"/>
    <property type="project" value="UniProtKB-UniRule"/>
</dbReference>
<sequence>MNDKCDPLSQEELPARRAAATRTFTFAGAVADGLRSVAIERPVQVSYGDVPFGVMMLTPEDLEDFAFGFSLTEGVIDGVSDVRAVTIAAETEGLRLRIDLTGAKLHAHLARKRALSGRTSCGLCGIEDLSSLVRATSAREPAPRVNLGAIRRALQDLETRQPLNNETHAVHGAAWCGRDGAILQVREDVGRHNALDKLIGALVRSGISPEAGFLLITSRASFEMVEKAATFGCRTLVAISAPTALALDRAAALDLTLVGIARRDAVTVFHGADRIVPEGLD</sequence>
<dbReference type="GO" id="GO:0005737">
    <property type="term" value="C:cytoplasm"/>
    <property type="evidence" value="ECO:0007669"/>
    <property type="project" value="UniProtKB-SubCell"/>
</dbReference>
<dbReference type="Proteomes" id="UP001165667">
    <property type="component" value="Unassembled WGS sequence"/>
</dbReference>
<dbReference type="NCBIfam" id="TIGR00129">
    <property type="entry name" value="fdhD_narQ"/>
    <property type="match status" value="1"/>
</dbReference>
<comment type="caution">
    <text evidence="4">The sequence shown here is derived from an EMBL/GenBank/DDBJ whole genome shotgun (WGS) entry which is preliminary data.</text>
</comment>
<evidence type="ECO:0000256" key="1">
    <source>
        <dbReference type="ARBA" id="ARBA00022490"/>
    </source>
</evidence>
<dbReference type="Gene3D" id="3.40.140.10">
    <property type="entry name" value="Cytidine Deaminase, domain 2"/>
    <property type="match status" value="1"/>
</dbReference>
<evidence type="ECO:0000256" key="2">
    <source>
        <dbReference type="ARBA" id="ARBA00023150"/>
    </source>
</evidence>